<feature type="domain" description="RING-type" evidence="2">
    <location>
        <begin position="14"/>
        <end position="65"/>
    </location>
</feature>
<dbReference type="InterPro" id="IPR001841">
    <property type="entry name" value="Znf_RING"/>
</dbReference>
<dbReference type="GO" id="GO:0008270">
    <property type="term" value="F:zinc ion binding"/>
    <property type="evidence" value="ECO:0007669"/>
    <property type="project" value="UniProtKB-KW"/>
</dbReference>
<proteinExistence type="predicted"/>
<dbReference type="Gene3D" id="2.120.10.80">
    <property type="entry name" value="Kelch-type beta propeller"/>
    <property type="match status" value="1"/>
</dbReference>
<dbReference type="HOGENOM" id="CLU_441814_0_0_1"/>
<dbReference type="Proteomes" id="UP000009168">
    <property type="component" value="Unassembled WGS sequence"/>
</dbReference>
<dbReference type="AlphaFoldDB" id="Q231M1"/>
<organism evidence="3 4">
    <name type="scientific">Tetrahymena thermophila (strain SB210)</name>
    <dbReference type="NCBI Taxonomy" id="312017"/>
    <lineage>
        <taxon>Eukaryota</taxon>
        <taxon>Sar</taxon>
        <taxon>Alveolata</taxon>
        <taxon>Ciliophora</taxon>
        <taxon>Intramacronucleata</taxon>
        <taxon>Oligohymenophorea</taxon>
        <taxon>Hymenostomatida</taxon>
        <taxon>Tetrahymenina</taxon>
        <taxon>Tetrahymenidae</taxon>
        <taxon>Tetrahymena</taxon>
    </lineage>
</organism>
<accession>Q231M1</accession>
<dbReference type="RefSeq" id="XP_001011526.1">
    <property type="nucleotide sequence ID" value="XM_001011526.3"/>
</dbReference>
<dbReference type="SUPFAM" id="SSF117281">
    <property type="entry name" value="Kelch motif"/>
    <property type="match status" value="1"/>
</dbReference>
<name>Q231M1_TETTS</name>
<keyword evidence="1" id="KW-0862">Zinc</keyword>
<dbReference type="InterPro" id="IPR015915">
    <property type="entry name" value="Kelch-typ_b-propeller"/>
</dbReference>
<dbReference type="KEGG" id="tet:TTHERM_00784680"/>
<evidence type="ECO:0000256" key="1">
    <source>
        <dbReference type="PROSITE-ProRule" id="PRU00175"/>
    </source>
</evidence>
<keyword evidence="1" id="KW-0863">Zinc-finger</keyword>
<dbReference type="GeneID" id="7847215"/>
<dbReference type="Pfam" id="PF01344">
    <property type="entry name" value="Kelch_1"/>
    <property type="match status" value="1"/>
</dbReference>
<evidence type="ECO:0000259" key="2">
    <source>
        <dbReference type="PROSITE" id="PS50089"/>
    </source>
</evidence>
<reference evidence="4" key="1">
    <citation type="journal article" date="2006" name="PLoS Biol.">
        <title>Macronuclear genome sequence of the ciliate Tetrahymena thermophila, a model eukaryote.</title>
        <authorList>
            <person name="Eisen J.A."/>
            <person name="Coyne R.S."/>
            <person name="Wu M."/>
            <person name="Wu D."/>
            <person name="Thiagarajan M."/>
            <person name="Wortman J.R."/>
            <person name="Badger J.H."/>
            <person name="Ren Q."/>
            <person name="Amedeo P."/>
            <person name="Jones K.M."/>
            <person name="Tallon L.J."/>
            <person name="Delcher A.L."/>
            <person name="Salzberg S.L."/>
            <person name="Silva J.C."/>
            <person name="Haas B.J."/>
            <person name="Majoros W.H."/>
            <person name="Farzad M."/>
            <person name="Carlton J.M."/>
            <person name="Smith R.K. Jr."/>
            <person name="Garg J."/>
            <person name="Pearlman R.E."/>
            <person name="Karrer K.M."/>
            <person name="Sun L."/>
            <person name="Manning G."/>
            <person name="Elde N.C."/>
            <person name="Turkewitz A.P."/>
            <person name="Asai D.J."/>
            <person name="Wilkes D.E."/>
            <person name="Wang Y."/>
            <person name="Cai H."/>
            <person name="Collins K."/>
            <person name="Stewart B.A."/>
            <person name="Lee S.R."/>
            <person name="Wilamowska K."/>
            <person name="Weinberg Z."/>
            <person name="Ruzzo W.L."/>
            <person name="Wloga D."/>
            <person name="Gaertig J."/>
            <person name="Frankel J."/>
            <person name="Tsao C.-C."/>
            <person name="Gorovsky M.A."/>
            <person name="Keeling P.J."/>
            <person name="Waller R.F."/>
            <person name="Patron N.J."/>
            <person name="Cherry J.M."/>
            <person name="Stover N.A."/>
            <person name="Krieger C.J."/>
            <person name="del Toro C."/>
            <person name="Ryder H.F."/>
            <person name="Williamson S.C."/>
            <person name="Barbeau R.A."/>
            <person name="Hamilton E.P."/>
            <person name="Orias E."/>
        </authorList>
    </citation>
    <scope>NUCLEOTIDE SEQUENCE [LARGE SCALE GENOMIC DNA]</scope>
    <source>
        <strain evidence="4">SB210</strain>
    </source>
</reference>
<dbReference type="EMBL" id="GG662770">
    <property type="protein sequence ID" value="EAR91281.1"/>
    <property type="molecule type" value="Genomic_DNA"/>
</dbReference>
<gene>
    <name evidence="3" type="ORF">TTHERM_00784680</name>
</gene>
<dbReference type="PROSITE" id="PS50089">
    <property type="entry name" value="ZF_RING_2"/>
    <property type="match status" value="1"/>
</dbReference>
<protein>
    <recommendedName>
        <fullName evidence="2">RING-type domain-containing protein</fullName>
    </recommendedName>
</protein>
<dbReference type="InParanoid" id="Q231M1"/>
<sequence>MDTQIEGETNYNICQICQNDNHYVRMKLFPCKNEECDKYYEKVDDVCNKCIRKIQRSEMLCPFCNQNQLQINQFGQYRNPSVKKFTIGLLSTKYLNTSTKAFKENPNYNPNVYNASIPKYIEEPIGSFITLPVIPFSLAYLTGDTNQAKKDQGQGRICLSFDKFVQALEVMTVDEKNQQIFTEQDKQELATTKYCLDILFNTCRHDMVRCGTNQIFISGGYWKDLDFLYGIQQEKGLPIQFQARQQRAWRQYQEGILDQNQLIAEIESIHQKYKEIQSQKNPNTQETQIPFYYPYFSNTYLVELLQKDNSDFSIQPTQQLNSPRAFHQTVVTNDKIFVFGGICNGIVLDSIEVAEVVRDIASKITEIKEFQVVGSMTSPRAKFSAVFKPAVKCTQKNCGYFAQKEQNSFSCSDSKCPNHAYIYIAGGIKEFGVQQDQLTLERYNFQTQQCEEIYLGVDKDSILNQYIGMSIGYWNNDIFVFGGVPKNSEAFSKHQNAAFAVLKPGRVKGNEKIFSEQIISNQIQPSYLPQFTVSIPYQSKTEEEKSQSDQYRAFVIYSQNQEKFCFQNFRIYRNSNDEIKLSNQIQSLKQEFQFINKKWNEQGFQDEQSFILLNSFVDQ</sequence>
<keyword evidence="4" id="KW-1185">Reference proteome</keyword>
<evidence type="ECO:0000313" key="4">
    <source>
        <dbReference type="Proteomes" id="UP000009168"/>
    </source>
</evidence>
<keyword evidence="1" id="KW-0479">Metal-binding</keyword>
<evidence type="ECO:0000313" key="3">
    <source>
        <dbReference type="EMBL" id="EAR91281.1"/>
    </source>
</evidence>
<dbReference type="InterPro" id="IPR006652">
    <property type="entry name" value="Kelch_1"/>
</dbReference>